<sequence>MDYRKLKNAAPAKLSEAGEAWKSLLDEFDKVISDFRAQVCDQLDNGDFWRGEAKELATAHGKRIHKRMREYRDRIAPVSEALNTAAEEITTCQRQVRGVADEVNGRGGNWRFDANGEITYPEGQRSEYESYVAEIEGILSRAAEADQEAARALSEADDTLEYLNEVLTEERREEEQAAKEAAELASQSPDELSFAEGKKLAQLLRENGKDPAFAGEFLERVQPKQLLKLTDHLQDMPLGNWDSHTQESGPSRSELISSLQRRLGETLATGTGEEGREYLGEDLHGPEEEGSTDQRAASYGKRMLKAAENWDTGFLGLGSHEDTGYRALGMLLHSGEYSRDFLNPVGDGLVEADKKDAFEPLRGNDINHVDDRGRGGDPLVGLMTALEHSPDAAGSFFDPARNDENLGHLVQREWPVDRYDHAEGPRHDSSPTEQEENLGHDLLGKALESATLGEQHGSAEAARTVSGMVHTLANTDDSMQDPGQGTIPPPLRDSVGHMLSNYMGAVHDAGPPSPNDGDSLGMSGDNPNWATGAAGDMNPRFSQSEVYKVMGSAAYDPNAYAEMRDANMVHTELRLDSIAANDSIPLEERRGEMEEKASKASSVFGALDEARSYAVDEFYDGEDAAFNSKIDAGGTLTSWAVTGASAAWSGPGGAALGTAGADAVDQVAEQLKQDSSNVVTRETADLQGKGQNDANSLLNQTLWENRMWKEGEPPPPELFPGESSQRIIDSNGRMSETYQEWVGSRDPYDLREHTVQNAYHTGADVYADATGNRPVRVSETE</sequence>
<dbReference type="STRING" id="995062.SAMN04489718_2593"/>
<gene>
    <name evidence="3" type="ORF">SAMN04489718_2593</name>
</gene>
<proteinExistence type="predicted"/>
<accession>A0A1H1ELE7</accession>
<evidence type="ECO:0000313" key="4">
    <source>
        <dbReference type="Proteomes" id="UP000199301"/>
    </source>
</evidence>
<keyword evidence="4" id="KW-1185">Reference proteome</keyword>
<dbReference type="Proteomes" id="UP000199301">
    <property type="component" value="Unassembled WGS sequence"/>
</dbReference>
<feature type="coiled-coil region" evidence="1">
    <location>
        <begin position="153"/>
        <end position="187"/>
    </location>
</feature>
<dbReference type="EMBL" id="FNKO01000002">
    <property type="protein sequence ID" value="SDQ89575.1"/>
    <property type="molecule type" value="Genomic_DNA"/>
</dbReference>
<evidence type="ECO:0000313" key="3">
    <source>
        <dbReference type="EMBL" id="SDQ89575.1"/>
    </source>
</evidence>
<feature type="region of interest" description="Disordered" evidence="2">
    <location>
        <begin position="266"/>
        <end position="296"/>
    </location>
</feature>
<dbReference type="RefSeq" id="WP_092524202.1">
    <property type="nucleotide sequence ID" value="NZ_FNKO01000002.1"/>
</dbReference>
<dbReference type="AlphaFoldDB" id="A0A1H1ELE7"/>
<keyword evidence="1" id="KW-0175">Coiled coil</keyword>
<reference evidence="4" key="1">
    <citation type="submission" date="2016-10" db="EMBL/GenBank/DDBJ databases">
        <authorList>
            <person name="Varghese N."/>
            <person name="Submissions S."/>
        </authorList>
    </citation>
    <scope>NUCLEOTIDE SEQUENCE [LARGE SCALE GENOMIC DNA]</scope>
    <source>
        <strain evidence="4">DSM 45459</strain>
    </source>
</reference>
<feature type="compositionally biased region" description="Basic and acidic residues" evidence="2">
    <location>
        <begin position="273"/>
        <end position="287"/>
    </location>
</feature>
<organism evidence="3 4">
    <name type="scientific">Actinopolyspora saharensis</name>
    <dbReference type="NCBI Taxonomy" id="995062"/>
    <lineage>
        <taxon>Bacteria</taxon>
        <taxon>Bacillati</taxon>
        <taxon>Actinomycetota</taxon>
        <taxon>Actinomycetes</taxon>
        <taxon>Actinopolysporales</taxon>
        <taxon>Actinopolysporaceae</taxon>
        <taxon>Actinopolyspora</taxon>
    </lineage>
</organism>
<evidence type="ECO:0000256" key="1">
    <source>
        <dbReference type="SAM" id="Coils"/>
    </source>
</evidence>
<evidence type="ECO:0000256" key="2">
    <source>
        <dbReference type="SAM" id="MobiDB-lite"/>
    </source>
</evidence>
<name>A0A1H1ELE7_9ACTN</name>
<protein>
    <submittedName>
        <fullName evidence="3">Uncharacterized protein</fullName>
    </submittedName>
</protein>
<dbReference type="Gene3D" id="1.10.287.1060">
    <property type="entry name" value="ESAT-6-like"/>
    <property type="match status" value="1"/>
</dbReference>
<dbReference type="OrthoDB" id="3846417at2"/>